<evidence type="ECO:0000259" key="2">
    <source>
        <dbReference type="PROSITE" id="PS50405"/>
    </source>
</evidence>
<evidence type="ECO:0000313" key="4">
    <source>
        <dbReference type="Proteomes" id="UP001465755"/>
    </source>
</evidence>
<reference evidence="3 4" key="1">
    <citation type="journal article" date="2024" name="Nat. Commun.">
        <title>Phylogenomics reveals the evolutionary origins of lichenization in chlorophyte algae.</title>
        <authorList>
            <person name="Puginier C."/>
            <person name="Libourel C."/>
            <person name="Otte J."/>
            <person name="Skaloud P."/>
            <person name="Haon M."/>
            <person name="Grisel S."/>
            <person name="Petersen M."/>
            <person name="Berrin J.G."/>
            <person name="Delaux P.M."/>
            <person name="Dal Grande F."/>
            <person name="Keller J."/>
        </authorList>
    </citation>
    <scope>NUCLEOTIDE SEQUENCE [LARGE SCALE GENOMIC DNA]</scope>
    <source>
        <strain evidence="3 4">SAG 2036</strain>
    </source>
</reference>
<dbReference type="SFLD" id="SFLDS00019">
    <property type="entry name" value="Glutathione_Transferase_(cytos"/>
    <property type="match status" value="1"/>
</dbReference>
<dbReference type="PROSITE" id="PS50404">
    <property type="entry name" value="GST_NTER"/>
    <property type="match status" value="1"/>
</dbReference>
<accession>A0AAW1PRS5</accession>
<dbReference type="SFLD" id="SFLDG00358">
    <property type="entry name" value="Main_(cytGST)"/>
    <property type="match status" value="1"/>
</dbReference>
<proteinExistence type="predicted"/>
<dbReference type="GO" id="GO:0005737">
    <property type="term" value="C:cytoplasm"/>
    <property type="evidence" value="ECO:0007669"/>
    <property type="project" value="TreeGrafter"/>
</dbReference>
<dbReference type="Pfam" id="PF13409">
    <property type="entry name" value="GST_N_2"/>
    <property type="match status" value="1"/>
</dbReference>
<dbReference type="CDD" id="cd00570">
    <property type="entry name" value="GST_N_family"/>
    <property type="match status" value="1"/>
</dbReference>
<dbReference type="Proteomes" id="UP001465755">
    <property type="component" value="Unassembled WGS sequence"/>
</dbReference>
<keyword evidence="4" id="KW-1185">Reference proteome</keyword>
<organism evidence="3 4">
    <name type="scientific">Symbiochloris irregularis</name>
    <dbReference type="NCBI Taxonomy" id="706552"/>
    <lineage>
        <taxon>Eukaryota</taxon>
        <taxon>Viridiplantae</taxon>
        <taxon>Chlorophyta</taxon>
        <taxon>core chlorophytes</taxon>
        <taxon>Trebouxiophyceae</taxon>
        <taxon>Trebouxiales</taxon>
        <taxon>Trebouxiaceae</taxon>
        <taxon>Symbiochloris</taxon>
    </lineage>
</organism>
<dbReference type="InterPro" id="IPR004045">
    <property type="entry name" value="Glutathione_S-Trfase_N"/>
</dbReference>
<dbReference type="InterPro" id="IPR036282">
    <property type="entry name" value="Glutathione-S-Trfase_C_sf"/>
</dbReference>
<protein>
    <recommendedName>
        <fullName evidence="5">Glutathione S-transferase</fullName>
    </recommendedName>
</protein>
<dbReference type="InterPro" id="IPR050983">
    <property type="entry name" value="GST_Omega/HSP26"/>
</dbReference>
<dbReference type="InterPro" id="IPR036249">
    <property type="entry name" value="Thioredoxin-like_sf"/>
</dbReference>
<feature type="domain" description="GST N-terminal" evidence="1">
    <location>
        <begin position="16"/>
        <end position="94"/>
    </location>
</feature>
<sequence length="242" mass="27192">MAKVLQFWNLAPAPGGCPFAHRAWLALEEKKIKHEKRIVSKENKPQDFLDAYHSVWPDKEKNATVPTIIDTDGTTVTESQVVVEYLEQRYKGQGTQLIPTDPAHAAKARMFGELFTSNFAPGNHGIMFSKTQQEVADAKAKLVHGLQVLDTFLTTQALQGGPFVLGEHYSIAEVSSAPFVWRTTFLAPHYRNIDVFAEAKARNLNRFLEWTQAVLERPSTRDTAIPHEAIIEAWKPMVPKLS</sequence>
<dbReference type="SUPFAM" id="SSF52833">
    <property type="entry name" value="Thioredoxin-like"/>
    <property type="match status" value="1"/>
</dbReference>
<evidence type="ECO:0000313" key="3">
    <source>
        <dbReference type="EMBL" id="KAK9811100.1"/>
    </source>
</evidence>
<dbReference type="Gene3D" id="3.40.30.10">
    <property type="entry name" value="Glutaredoxin"/>
    <property type="match status" value="1"/>
</dbReference>
<dbReference type="Gene3D" id="1.20.1050.10">
    <property type="match status" value="1"/>
</dbReference>
<dbReference type="PANTHER" id="PTHR43968:SF6">
    <property type="entry name" value="GLUTATHIONE S-TRANSFERASE OMEGA"/>
    <property type="match status" value="1"/>
</dbReference>
<dbReference type="PROSITE" id="PS50405">
    <property type="entry name" value="GST_CTER"/>
    <property type="match status" value="1"/>
</dbReference>
<dbReference type="AlphaFoldDB" id="A0AAW1PRS5"/>
<dbReference type="InterPro" id="IPR010987">
    <property type="entry name" value="Glutathione-S-Trfase_C-like"/>
</dbReference>
<evidence type="ECO:0008006" key="5">
    <source>
        <dbReference type="Google" id="ProtNLM"/>
    </source>
</evidence>
<dbReference type="InterPro" id="IPR040079">
    <property type="entry name" value="Glutathione_S-Trfase"/>
</dbReference>
<gene>
    <name evidence="3" type="ORF">WJX73_002714</name>
</gene>
<dbReference type="EMBL" id="JALJOQ010000011">
    <property type="protein sequence ID" value="KAK9811100.1"/>
    <property type="molecule type" value="Genomic_DNA"/>
</dbReference>
<name>A0AAW1PRS5_9CHLO</name>
<evidence type="ECO:0000259" key="1">
    <source>
        <dbReference type="PROSITE" id="PS50404"/>
    </source>
</evidence>
<dbReference type="SUPFAM" id="SSF47616">
    <property type="entry name" value="GST C-terminal domain-like"/>
    <property type="match status" value="1"/>
</dbReference>
<comment type="caution">
    <text evidence="3">The sequence shown here is derived from an EMBL/GenBank/DDBJ whole genome shotgun (WGS) entry which is preliminary data.</text>
</comment>
<dbReference type="PANTHER" id="PTHR43968">
    <property type="match status" value="1"/>
</dbReference>
<feature type="domain" description="GST C-terminal" evidence="2">
    <location>
        <begin position="101"/>
        <end position="237"/>
    </location>
</feature>